<dbReference type="RefSeq" id="WP_135944365.1">
    <property type="nucleotide sequence ID" value="NZ_BMEI01000002.1"/>
</dbReference>
<dbReference type="AlphaFoldDB" id="A0A4S2HBG5"/>
<dbReference type="EMBL" id="SRXV01000002">
    <property type="protein sequence ID" value="TGY92832.1"/>
    <property type="molecule type" value="Genomic_DNA"/>
</dbReference>
<dbReference type="PROSITE" id="PS51257">
    <property type="entry name" value="PROKAR_LIPOPROTEIN"/>
    <property type="match status" value="1"/>
</dbReference>
<dbReference type="Proteomes" id="UP000305451">
    <property type="component" value="Unassembled WGS sequence"/>
</dbReference>
<protein>
    <submittedName>
        <fullName evidence="1">Uncharacterized protein</fullName>
    </submittedName>
</protein>
<keyword evidence="2" id="KW-1185">Reference proteome</keyword>
<dbReference type="OrthoDB" id="1524207at2"/>
<organism evidence="1 2">
    <name type="scientific">Marinicauda pacifica</name>
    <dbReference type="NCBI Taxonomy" id="1133559"/>
    <lineage>
        <taxon>Bacteria</taxon>
        <taxon>Pseudomonadati</taxon>
        <taxon>Pseudomonadota</taxon>
        <taxon>Alphaproteobacteria</taxon>
        <taxon>Maricaulales</taxon>
        <taxon>Maricaulaceae</taxon>
        <taxon>Marinicauda</taxon>
    </lineage>
</organism>
<proteinExistence type="predicted"/>
<evidence type="ECO:0000313" key="1">
    <source>
        <dbReference type="EMBL" id="TGY92832.1"/>
    </source>
</evidence>
<evidence type="ECO:0000313" key="2">
    <source>
        <dbReference type="Proteomes" id="UP000305451"/>
    </source>
</evidence>
<reference evidence="1 2" key="1">
    <citation type="journal article" date="2013" name="Int. J. Syst. Evol. Microbiol.">
        <title>Marinicauda pacifica gen. nov., sp. nov., a prosthecate alphaproteobacterium of the family Hyphomonadaceae isolated from deep seawater.</title>
        <authorList>
            <person name="Zhang X.Y."/>
            <person name="Li G.W."/>
            <person name="Wang C.S."/>
            <person name="Zhang Y.J."/>
            <person name="Xu X.W."/>
            <person name="Li H."/>
            <person name="Liu A."/>
            <person name="Liu C."/>
            <person name="Xie B.B."/>
            <person name="Qin Q.L."/>
            <person name="Xu Z."/>
            <person name="Chen X.L."/>
            <person name="Zhou B.C."/>
            <person name="Zhang Y.Z."/>
        </authorList>
    </citation>
    <scope>NUCLEOTIDE SEQUENCE [LARGE SCALE GENOMIC DNA]</scope>
    <source>
        <strain evidence="1 2">P-1 km-3</strain>
    </source>
</reference>
<name>A0A4S2HBG5_9PROT</name>
<comment type="caution">
    <text evidence="1">The sequence shown here is derived from an EMBL/GenBank/DDBJ whole genome shotgun (WGS) entry which is preliminary data.</text>
</comment>
<accession>A0A4S2HBG5</accession>
<sequence length="205" mass="22358">MKHLLFSAAGALVLVACGTDPDSAQEGTETESTLFAALQSLCGDAFEGEVVSDDPADADWAGEVLTVHVRTCTDDMVRMPLHVGDDRSRTWVVTRLEDGRLRLKHDHRHEDGSEDALTQYGGDTEGEVDDLSARFPADDFSRDLFEREGIPASMDNVWTLAIEDGGDTLVYALDRPGRHFEARIDLTETVSTPPAPWGAEPGTQD</sequence>
<gene>
    <name evidence="1" type="ORF">E5162_07100</name>
</gene>